<dbReference type="RefSeq" id="WP_017845188.1">
    <property type="nucleotide sequence ID" value="NZ_AOUH01000006.1"/>
</dbReference>
<protein>
    <submittedName>
        <fullName evidence="1">Uncharacterized protein</fullName>
    </submittedName>
</protein>
<evidence type="ECO:0000313" key="2">
    <source>
        <dbReference type="Proteomes" id="UP000245431"/>
    </source>
</evidence>
<evidence type="ECO:0000313" key="1">
    <source>
        <dbReference type="EMBL" id="SBW83716.1"/>
    </source>
</evidence>
<name>A0A1D3K5S5_PSEVE</name>
<dbReference type="AlphaFoldDB" id="A0A1D3K5S5"/>
<sequence length="189" mass="21143">MIKRSPISSEDVMSAFAMDFQPGTDVLTRYLKDYPEFGGDLIDLARELSRQVDEDLPLSEHELAYVSAKMSRLREFTATVETLQSRSPKKFAAAATALGLPMQIGVAIRERRIDMATLPRRFLERLANELQASVDVLQSFLHLPAQASTLRANKSNDKPAVAEKVPLERLLRDAGMDENSISRLLHSDD</sequence>
<organism evidence="1 2">
    <name type="scientific">Pseudomonas veronii 1YdBTEX2</name>
    <dbReference type="NCBI Taxonomy" id="1295141"/>
    <lineage>
        <taxon>Bacteria</taxon>
        <taxon>Pseudomonadati</taxon>
        <taxon>Pseudomonadota</taxon>
        <taxon>Gammaproteobacteria</taxon>
        <taxon>Pseudomonadales</taxon>
        <taxon>Pseudomonadaceae</taxon>
        <taxon>Pseudomonas</taxon>
    </lineage>
</organism>
<proteinExistence type="predicted"/>
<dbReference type="Proteomes" id="UP000245431">
    <property type="component" value="Chromosome PVE_r1"/>
</dbReference>
<accession>A0A1D3K5S5</accession>
<gene>
    <name evidence="1" type="ORF">PVE_R1G5836</name>
</gene>
<reference evidence="2" key="1">
    <citation type="submission" date="2016-07" db="EMBL/GenBank/DDBJ databases">
        <authorList>
            <person name="Florea S."/>
            <person name="Webb J.S."/>
            <person name="Jaromczyk J."/>
            <person name="Schardl C.L."/>
        </authorList>
    </citation>
    <scope>NUCLEOTIDE SEQUENCE [LARGE SCALE GENOMIC DNA]</scope>
    <source>
        <strain evidence="2">1YdBTEX2</strain>
    </source>
</reference>
<dbReference type="EMBL" id="LT599583">
    <property type="protein sequence ID" value="SBW83716.1"/>
    <property type="molecule type" value="Genomic_DNA"/>
</dbReference>